<comment type="caution">
    <text evidence="3">The sequence shown here is derived from an EMBL/GenBank/DDBJ whole genome shotgun (WGS) entry which is preliminary data.</text>
</comment>
<name>A0AA41YNY7_9PROT</name>
<keyword evidence="3" id="KW-0808">Transferase</keyword>
<keyword evidence="3" id="KW-0012">Acyltransferase</keyword>
<gene>
    <name evidence="3" type="ORF">OL599_16695</name>
</gene>
<evidence type="ECO:0000259" key="2">
    <source>
        <dbReference type="PROSITE" id="PS51186"/>
    </source>
</evidence>
<dbReference type="RefSeq" id="WP_264714982.1">
    <property type="nucleotide sequence ID" value="NZ_JAPDNT010000016.1"/>
</dbReference>
<dbReference type="PROSITE" id="PS51186">
    <property type="entry name" value="GNAT"/>
    <property type="match status" value="1"/>
</dbReference>
<feature type="region of interest" description="Disordered" evidence="1">
    <location>
        <begin position="126"/>
        <end position="151"/>
    </location>
</feature>
<proteinExistence type="predicted"/>
<dbReference type="Gene3D" id="3.40.630.30">
    <property type="match status" value="1"/>
</dbReference>
<evidence type="ECO:0000256" key="1">
    <source>
        <dbReference type="SAM" id="MobiDB-lite"/>
    </source>
</evidence>
<reference evidence="3" key="1">
    <citation type="submission" date="2022-09" db="EMBL/GenBank/DDBJ databases">
        <title>Rhodovastum sp. nov. RN2-1 isolated from soil in Seongnam, South Korea.</title>
        <authorList>
            <person name="Le N.T."/>
        </authorList>
    </citation>
    <scope>NUCLEOTIDE SEQUENCE</scope>
    <source>
        <strain evidence="3">RN2-1</strain>
    </source>
</reference>
<dbReference type="EMBL" id="JAPDNT010000016">
    <property type="protein sequence ID" value="MCW3476220.1"/>
    <property type="molecule type" value="Genomic_DNA"/>
</dbReference>
<organism evidence="3 4">
    <name type="scientific">Limobrevibacterium gyesilva</name>
    <dbReference type="NCBI Taxonomy" id="2991712"/>
    <lineage>
        <taxon>Bacteria</taxon>
        <taxon>Pseudomonadati</taxon>
        <taxon>Pseudomonadota</taxon>
        <taxon>Alphaproteobacteria</taxon>
        <taxon>Acetobacterales</taxon>
        <taxon>Acetobacteraceae</taxon>
        <taxon>Limobrevibacterium</taxon>
    </lineage>
</organism>
<reference evidence="3" key="2">
    <citation type="submission" date="2022-10" db="EMBL/GenBank/DDBJ databases">
        <authorList>
            <person name="Trinh H.N."/>
        </authorList>
    </citation>
    <scope>NUCLEOTIDE SEQUENCE</scope>
    <source>
        <strain evidence="3">RN2-1</strain>
    </source>
</reference>
<accession>A0AA41YNY7</accession>
<evidence type="ECO:0000313" key="4">
    <source>
        <dbReference type="Proteomes" id="UP001165679"/>
    </source>
</evidence>
<dbReference type="Pfam" id="PF13508">
    <property type="entry name" value="Acetyltransf_7"/>
    <property type="match status" value="1"/>
</dbReference>
<sequence>MRKAGFDDVAEVARLFRVVRTTCLPYLPDLHTPEEDLWFFRERVFRDCAVWVSEANGIDGFCAFRAGWVDHLYVHPDRHAQGLGSALLGQAMTAHRQLKLWVFQKNLRAIRFYEAHGFRLVRKTDGEDNEEHEPDALYEWRRGRSPAAGVS</sequence>
<protein>
    <submittedName>
        <fullName evidence="3">GNAT family N-acetyltransferase</fullName>
        <ecNumber evidence="3">2.3.1.-</ecNumber>
    </submittedName>
</protein>
<evidence type="ECO:0000313" key="3">
    <source>
        <dbReference type="EMBL" id="MCW3476220.1"/>
    </source>
</evidence>
<dbReference type="InterPro" id="IPR000182">
    <property type="entry name" value="GNAT_dom"/>
</dbReference>
<dbReference type="EC" id="2.3.1.-" evidence="3"/>
<dbReference type="CDD" id="cd04301">
    <property type="entry name" value="NAT_SF"/>
    <property type="match status" value="1"/>
</dbReference>
<dbReference type="Proteomes" id="UP001165679">
    <property type="component" value="Unassembled WGS sequence"/>
</dbReference>
<feature type="domain" description="N-acetyltransferase" evidence="2">
    <location>
        <begin position="14"/>
        <end position="144"/>
    </location>
</feature>
<dbReference type="SUPFAM" id="SSF55729">
    <property type="entry name" value="Acyl-CoA N-acyltransferases (Nat)"/>
    <property type="match status" value="1"/>
</dbReference>
<dbReference type="GO" id="GO:0016747">
    <property type="term" value="F:acyltransferase activity, transferring groups other than amino-acyl groups"/>
    <property type="evidence" value="ECO:0007669"/>
    <property type="project" value="InterPro"/>
</dbReference>
<keyword evidence="4" id="KW-1185">Reference proteome</keyword>
<dbReference type="InterPro" id="IPR016181">
    <property type="entry name" value="Acyl_CoA_acyltransferase"/>
</dbReference>
<dbReference type="AlphaFoldDB" id="A0AA41YNY7"/>